<keyword evidence="2 7" id="KW-0597">Phosphoprotein</keyword>
<accession>A0ABQ5TE51</accession>
<evidence type="ECO:0000256" key="7">
    <source>
        <dbReference type="PROSITE-ProRule" id="PRU00169"/>
    </source>
</evidence>
<feature type="modified residue" description="4-aspartylphosphate" evidence="7">
    <location>
        <position position="53"/>
    </location>
</feature>
<dbReference type="Proteomes" id="UP001275436">
    <property type="component" value="Unassembled WGS sequence"/>
</dbReference>
<keyword evidence="4" id="KW-0805">Transcription regulation</keyword>
<dbReference type="Pfam" id="PF00072">
    <property type="entry name" value="Response_reg"/>
    <property type="match status" value="1"/>
</dbReference>
<feature type="DNA-binding region" description="OmpR/PhoB-type" evidence="8">
    <location>
        <begin position="131"/>
        <end position="231"/>
    </location>
</feature>
<protein>
    <submittedName>
        <fullName evidence="11">DNA-binding response regulator</fullName>
    </submittedName>
</protein>
<keyword evidence="6" id="KW-0804">Transcription</keyword>
<comment type="subcellular location">
    <subcellularLocation>
        <location evidence="1">Cytoplasm</location>
    </subcellularLocation>
</comment>
<dbReference type="GO" id="GO:0003677">
    <property type="term" value="F:DNA binding"/>
    <property type="evidence" value="ECO:0007669"/>
    <property type="project" value="UniProtKB-KW"/>
</dbReference>
<dbReference type="RefSeq" id="WP_069686158.1">
    <property type="nucleotide sequence ID" value="NZ_BSKO01000001.1"/>
</dbReference>
<dbReference type="Pfam" id="PF00486">
    <property type="entry name" value="Trans_reg_C"/>
    <property type="match status" value="1"/>
</dbReference>
<dbReference type="CDD" id="cd00383">
    <property type="entry name" value="trans_reg_C"/>
    <property type="match status" value="1"/>
</dbReference>
<dbReference type="SMART" id="SM00862">
    <property type="entry name" value="Trans_reg_C"/>
    <property type="match status" value="1"/>
</dbReference>
<evidence type="ECO:0000256" key="5">
    <source>
        <dbReference type="ARBA" id="ARBA00023125"/>
    </source>
</evidence>
<dbReference type="SUPFAM" id="SSF52172">
    <property type="entry name" value="CheY-like"/>
    <property type="match status" value="1"/>
</dbReference>
<dbReference type="InterPro" id="IPR036388">
    <property type="entry name" value="WH-like_DNA-bd_sf"/>
</dbReference>
<feature type="domain" description="OmpR/PhoB-type" evidence="10">
    <location>
        <begin position="131"/>
        <end position="231"/>
    </location>
</feature>
<gene>
    <name evidence="11" type="ORF">MACH08_04090</name>
</gene>
<evidence type="ECO:0000313" key="12">
    <source>
        <dbReference type="Proteomes" id="UP001275436"/>
    </source>
</evidence>
<evidence type="ECO:0000256" key="4">
    <source>
        <dbReference type="ARBA" id="ARBA00023015"/>
    </source>
</evidence>
<sequence>MNILIVEDDKTIAAGLEYSLKQEGYDVMVCHKVQEAQMKINNDLDDISLCLLDLSLPDGSGYELCEMVKQQADIPVIFLTVVDDEVNVVMGLDMGADDYITKPFRIRELISRIKTVLRRYERSKINNDQSSSIIPIGPINVHTLEGKVYKGTEEILLTALEYRLLMIFVNHRGQVLSRKQLLELIWDVAGDFVNDNTLTVYIKRLRKKIENDAQHPTVIETVRGMGYRMVNTHVKK</sequence>
<keyword evidence="5 8" id="KW-0238">DNA-binding</keyword>
<evidence type="ECO:0000256" key="6">
    <source>
        <dbReference type="ARBA" id="ARBA00023163"/>
    </source>
</evidence>
<keyword evidence="3" id="KW-0902">Two-component regulatory system</keyword>
<dbReference type="PANTHER" id="PTHR48111:SF73">
    <property type="entry name" value="ALKALINE PHOSPHATASE SYNTHESIS TRANSCRIPTIONAL REGULATORY PROTEIN PHOP"/>
    <property type="match status" value="1"/>
</dbReference>
<feature type="domain" description="Response regulatory" evidence="9">
    <location>
        <begin position="2"/>
        <end position="117"/>
    </location>
</feature>
<evidence type="ECO:0000256" key="1">
    <source>
        <dbReference type="ARBA" id="ARBA00004496"/>
    </source>
</evidence>
<dbReference type="InterPro" id="IPR016032">
    <property type="entry name" value="Sig_transdc_resp-reg_C-effctor"/>
</dbReference>
<evidence type="ECO:0000256" key="8">
    <source>
        <dbReference type="PROSITE-ProRule" id="PRU01091"/>
    </source>
</evidence>
<comment type="caution">
    <text evidence="11">The sequence shown here is derived from an EMBL/GenBank/DDBJ whole genome shotgun (WGS) entry which is preliminary data.</text>
</comment>
<dbReference type="Gene3D" id="3.40.50.2300">
    <property type="match status" value="1"/>
</dbReference>
<reference evidence="11 12" key="1">
    <citation type="submission" date="2023-02" db="EMBL/GenBank/DDBJ databases">
        <title>Oceanobacillus kimchii IFOP_LL358 isolated form Alexandrium catenella lab strain.</title>
        <authorList>
            <person name="Gajardo G."/>
            <person name="Ueki S."/>
            <person name="Maruyama F."/>
        </authorList>
    </citation>
    <scope>NUCLEOTIDE SEQUENCE [LARGE SCALE GENOMIC DNA]</scope>
    <source>
        <strain evidence="11 12">IFOP_LL358</strain>
    </source>
</reference>
<evidence type="ECO:0000256" key="2">
    <source>
        <dbReference type="ARBA" id="ARBA00022553"/>
    </source>
</evidence>
<dbReference type="InterPro" id="IPR001867">
    <property type="entry name" value="OmpR/PhoB-type_DNA-bd"/>
</dbReference>
<dbReference type="PROSITE" id="PS50110">
    <property type="entry name" value="RESPONSE_REGULATORY"/>
    <property type="match status" value="1"/>
</dbReference>
<dbReference type="PANTHER" id="PTHR48111">
    <property type="entry name" value="REGULATOR OF RPOS"/>
    <property type="match status" value="1"/>
</dbReference>
<dbReference type="SUPFAM" id="SSF46894">
    <property type="entry name" value="C-terminal effector domain of the bipartite response regulators"/>
    <property type="match status" value="1"/>
</dbReference>
<dbReference type="CDD" id="cd17574">
    <property type="entry name" value="REC_OmpR"/>
    <property type="match status" value="1"/>
</dbReference>
<dbReference type="EMBL" id="BSKO01000001">
    <property type="protein sequence ID" value="GLO64625.1"/>
    <property type="molecule type" value="Genomic_DNA"/>
</dbReference>
<dbReference type="InterPro" id="IPR039420">
    <property type="entry name" value="WalR-like"/>
</dbReference>
<evidence type="ECO:0000313" key="11">
    <source>
        <dbReference type="EMBL" id="GLO64625.1"/>
    </source>
</evidence>
<evidence type="ECO:0000259" key="9">
    <source>
        <dbReference type="PROSITE" id="PS50110"/>
    </source>
</evidence>
<dbReference type="InterPro" id="IPR001789">
    <property type="entry name" value="Sig_transdc_resp-reg_receiver"/>
</dbReference>
<dbReference type="PROSITE" id="PS51755">
    <property type="entry name" value="OMPR_PHOB"/>
    <property type="match status" value="1"/>
</dbReference>
<organism evidence="11 12">
    <name type="scientific">Oceanobacillus kimchii</name>
    <dbReference type="NCBI Taxonomy" id="746691"/>
    <lineage>
        <taxon>Bacteria</taxon>
        <taxon>Bacillati</taxon>
        <taxon>Bacillota</taxon>
        <taxon>Bacilli</taxon>
        <taxon>Bacillales</taxon>
        <taxon>Bacillaceae</taxon>
        <taxon>Oceanobacillus</taxon>
    </lineage>
</organism>
<proteinExistence type="predicted"/>
<dbReference type="InterPro" id="IPR011006">
    <property type="entry name" value="CheY-like_superfamily"/>
</dbReference>
<dbReference type="SMART" id="SM00448">
    <property type="entry name" value="REC"/>
    <property type="match status" value="1"/>
</dbReference>
<evidence type="ECO:0000256" key="3">
    <source>
        <dbReference type="ARBA" id="ARBA00023012"/>
    </source>
</evidence>
<evidence type="ECO:0000259" key="10">
    <source>
        <dbReference type="PROSITE" id="PS51755"/>
    </source>
</evidence>
<dbReference type="Gene3D" id="6.10.250.690">
    <property type="match status" value="1"/>
</dbReference>
<name>A0ABQ5TE51_9BACI</name>
<dbReference type="Gene3D" id="1.10.10.10">
    <property type="entry name" value="Winged helix-like DNA-binding domain superfamily/Winged helix DNA-binding domain"/>
    <property type="match status" value="1"/>
</dbReference>
<keyword evidence="12" id="KW-1185">Reference proteome</keyword>